<feature type="domain" description="RRM" evidence="9">
    <location>
        <begin position="257"/>
        <end position="352"/>
    </location>
</feature>
<dbReference type="CDD" id="cd12231">
    <property type="entry name" value="RRM2_U2AF65"/>
    <property type="match status" value="1"/>
</dbReference>
<evidence type="ECO:0000256" key="5">
    <source>
        <dbReference type="ARBA" id="ARBA00023187"/>
    </source>
</evidence>
<feature type="compositionally biased region" description="Gly residues" evidence="8">
    <location>
        <begin position="137"/>
        <end position="153"/>
    </location>
</feature>
<organism evidence="10 11">
    <name type="scientific">Rhodotorula paludigena</name>
    <dbReference type="NCBI Taxonomy" id="86838"/>
    <lineage>
        <taxon>Eukaryota</taxon>
        <taxon>Fungi</taxon>
        <taxon>Dikarya</taxon>
        <taxon>Basidiomycota</taxon>
        <taxon>Pucciniomycotina</taxon>
        <taxon>Microbotryomycetes</taxon>
        <taxon>Sporidiobolales</taxon>
        <taxon>Sporidiobolaceae</taxon>
        <taxon>Rhodotorula</taxon>
    </lineage>
</organism>
<evidence type="ECO:0000313" key="11">
    <source>
        <dbReference type="Proteomes" id="UP001342314"/>
    </source>
</evidence>
<protein>
    <recommendedName>
        <fullName evidence="9">RRM domain-containing protein</fullName>
    </recommendedName>
</protein>
<dbReference type="InterPro" id="IPR035979">
    <property type="entry name" value="RBD_domain_sf"/>
</dbReference>
<comment type="caution">
    <text evidence="10">The sequence shown here is derived from an EMBL/GenBank/DDBJ whole genome shotgun (WGS) entry which is preliminary data.</text>
</comment>
<reference evidence="10 11" key="1">
    <citation type="submission" date="2021-12" db="EMBL/GenBank/DDBJ databases">
        <title>High titer production of polyol ester of fatty acids by Rhodotorula paludigena BS15 towards product separation-free biomass refinery.</title>
        <authorList>
            <person name="Mano J."/>
            <person name="Ono H."/>
            <person name="Tanaka T."/>
            <person name="Naito K."/>
            <person name="Sushida H."/>
            <person name="Ike M."/>
            <person name="Tokuyasu K."/>
            <person name="Kitaoka M."/>
        </authorList>
    </citation>
    <scope>NUCLEOTIDE SEQUENCE [LARGE SCALE GENOMIC DNA]</scope>
    <source>
        <strain evidence="10 11">BS15</strain>
    </source>
</reference>
<evidence type="ECO:0000256" key="4">
    <source>
        <dbReference type="ARBA" id="ARBA00022884"/>
    </source>
</evidence>
<dbReference type="Gene3D" id="3.30.70.330">
    <property type="match status" value="3"/>
</dbReference>
<proteinExistence type="predicted"/>
<evidence type="ECO:0000256" key="8">
    <source>
        <dbReference type="SAM" id="MobiDB-lite"/>
    </source>
</evidence>
<keyword evidence="2" id="KW-0507">mRNA processing</keyword>
<dbReference type="Pfam" id="PF00076">
    <property type="entry name" value="RRM_1"/>
    <property type="match status" value="1"/>
</dbReference>
<comment type="subcellular location">
    <subcellularLocation>
        <location evidence="1">Nucleus</location>
    </subcellularLocation>
</comment>
<keyword evidence="6" id="KW-0539">Nucleus</keyword>
<dbReference type="FunFam" id="3.30.70.330:FF:000097">
    <property type="entry name" value="U2 snRNP auxiliary factor large subunit"/>
    <property type="match status" value="1"/>
</dbReference>
<dbReference type="GO" id="GO:0008380">
    <property type="term" value="P:RNA splicing"/>
    <property type="evidence" value="ECO:0007669"/>
    <property type="project" value="UniProtKB-KW"/>
</dbReference>
<name>A0AAV5GW15_9BASI</name>
<feature type="compositionally biased region" description="Basic and acidic residues" evidence="8">
    <location>
        <begin position="40"/>
        <end position="70"/>
    </location>
</feature>
<dbReference type="PROSITE" id="PS50102">
    <property type="entry name" value="RRM"/>
    <property type="match status" value="3"/>
</dbReference>
<feature type="region of interest" description="Disordered" evidence="8">
    <location>
        <begin position="1"/>
        <end position="178"/>
    </location>
</feature>
<dbReference type="InterPro" id="IPR000504">
    <property type="entry name" value="RRM_dom"/>
</dbReference>
<dbReference type="SUPFAM" id="SSF54928">
    <property type="entry name" value="RNA-binding domain, RBD"/>
    <property type="match status" value="2"/>
</dbReference>
<evidence type="ECO:0000256" key="1">
    <source>
        <dbReference type="ARBA" id="ARBA00004123"/>
    </source>
</evidence>
<evidence type="ECO:0000313" key="10">
    <source>
        <dbReference type="EMBL" id="GJN94428.1"/>
    </source>
</evidence>
<keyword evidence="3" id="KW-0677">Repeat</keyword>
<evidence type="ECO:0000256" key="2">
    <source>
        <dbReference type="ARBA" id="ARBA00022664"/>
    </source>
</evidence>
<dbReference type="NCBIfam" id="TIGR01642">
    <property type="entry name" value="U2AF_lg"/>
    <property type="match status" value="1"/>
</dbReference>
<dbReference type="GO" id="GO:0005634">
    <property type="term" value="C:nucleus"/>
    <property type="evidence" value="ECO:0007669"/>
    <property type="project" value="UniProtKB-SubCell"/>
</dbReference>
<feature type="domain" description="RRM" evidence="9">
    <location>
        <begin position="509"/>
        <end position="594"/>
    </location>
</feature>
<evidence type="ECO:0000256" key="3">
    <source>
        <dbReference type="ARBA" id="ARBA00022737"/>
    </source>
</evidence>
<keyword evidence="11" id="KW-1185">Reference proteome</keyword>
<dbReference type="Proteomes" id="UP001342314">
    <property type="component" value="Unassembled WGS sequence"/>
</dbReference>
<sequence>MADAPVRSADDFLDGVIASGPPRDDDRHRSSRHSDRRRSRSPDGHRSSSRRYDDDRDYERRRDRERDYDRGSGYSSSRRDDYRVGGGGGRRYDDDYDRRGPPRGGGYDDRRGGGGGGGGYDRYDRRGPRGYSPPRGMRGGTPGGGGGRRGGGGRGRDAPVFEGFFDQGRRSPTPEDTIPISKRKRQFTAWDVKAPGFDTYTSTQAKMTGMFNLPGHTKPYLPSGVEMAENPPLFYRPPVYGTVGPGAPIGSQARQSRRLYVGNVGMEATEETIRAFFNNKMAENGLLSDGHLSEDLMGLGLKGDQPVISVHLSYEKNYAFVEFRNAEEATNALGFDGIVMANSAIKIRRPKDYLGADPNEIAPHVPGVVSTNVPDTVNKIFVGGLPSYLTDEQVMELLKSFGELRAFNLVKEGGTGASKGFAFCEYVDPAVTEVACQGLNGMELGDRYLVVQRAAIGANPGKQGPPGSGIGFPDAALAGAAMAPSQPPASIMANAQGEGTPTRVLQILNMVSVDELTNDQDYEEIVEDIRDECGNFGKVEDVKIPRPVKTANGKVDIKASEGIKDLGKVFVLFEKEEDTTKALQAIAGRKFGGRLCICAYAPLESVLD</sequence>
<dbReference type="GO" id="GO:0003723">
    <property type="term" value="F:RNA binding"/>
    <property type="evidence" value="ECO:0007669"/>
    <property type="project" value="UniProtKB-UniRule"/>
</dbReference>
<keyword evidence="5" id="KW-0508">mRNA splicing</keyword>
<gene>
    <name evidence="10" type="ORF">Rhopal_007508-T1</name>
</gene>
<dbReference type="InterPro" id="IPR012677">
    <property type="entry name" value="Nucleotide-bd_a/b_plait_sf"/>
</dbReference>
<evidence type="ECO:0000256" key="6">
    <source>
        <dbReference type="ARBA" id="ARBA00023242"/>
    </source>
</evidence>
<dbReference type="InterPro" id="IPR006529">
    <property type="entry name" value="U2AF_lg"/>
</dbReference>
<evidence type="ECO:0000256" key="7">
    <source>
        <dbReference type="PROSITE-ProRule" id="PRU00176"/>
    </source>
</evidence>
<accession>A0AAV5GW15</accession>
<dbReference type="GO" id="GO:0006397">
    <property type="term" value="P:mRNA processing"/>
    <property type="evidence" value="ECO:0007669"/>
    <property type="project" value="UniProtKB-KW"/>
</dbReference>
<dbReference type="CDD" id="cd12232">
    <property type="entry name" value="RRM3_U2AF65"/>
    <property type="match status" value="1"/>
</dbReference>
<feature type="domain" description="RRM" evidence="9">
    <location>
        <begin position="378"/>
        <end position="456"/>
    </location>
</feature>
<keyword evidence="4 7" id="KW-0694">RNA-binding</keyword>
<dbReference type="PANTHER" id="PTHR23139">
    <property type="entry name" value="RNA-BINDING PROTEIN"/>
    <property type="match status" value="1"/>
</dbReference>
<evidence type="ECO:0000259" key="9">
    <source>
        <dbReference type="PROSITE" id="PS50102"/>
    </source>
</evidence>
<dbReference type="EMBL" id="BQKY01000017">
    <property type="protein sequence ID" value="GJN94428.1"/>
    <property type="molecule type" value="Genomic_DNA"/>
</dbReference>
<dbReference type="SMART" id="SM00360">
    <property type="entry name" value="RRM"/>
    <property type="match status" value="3"/>
</dbReference>
<dbReference type="SMART" id="SM00361">
    <property type="entry name" value="RRM_1"/>
    <property type="match status" value="1"/>
</dbReference>
<dbReference type="AlphaFoldDB" id="A0AAV5GW15"/>
<feature type="compositionally biased region" description="Basic and acidic residues" evidence="8">
    <location>
        <begin position="90"/>
        <end position="112"/>
    </location>
</feature>
<dbReference type="FunFam" id="3.30.70.330:FF:000676">
    <property type="entry name" value="U2 snRNP auxiliary factor large subunit"/>
    <property type="match status" value="1"/>
</dbReference>
<dbReference type="InterPro" id="IPR003954">
    <property type="entry name" value="RRM_euk-type"/>
</dbReference>
<feature type="compositionally biased region" description="Basic residues" evidence="8">
    <location>
        <begin position="29"/>
        <end position="39"/>
    </location>
</feature>